<name>A0A7D4PVA1_9MICO</name>
<sequence>MGAFARFRRRFSPRRREEMPSEGERLSRYVYLLNTLPPSVIEKAHTAAFADVPAERRREMFEQLRPFMSEEEKDAAADDPSALARLVRRAEEHRARRGSASAPGGVTTAAADDADEGAQGSPDPRDAVDPRQVLLTSAAAMMVASSVMHSTFVVGYFTVGAGSLALESEPAWLVDTVVPEPGSIGAGDGFVGPDGGGYDGGGFDGGGFGGFDGGGFGGFDGGGFGGFDGGGFGG</sequence>
<evidence type="ECO:0000313" key="3">
    <source>
        <dbReference type="Proteomes" id="UP000502498"/>
    </source>
</evidence>
<dbReference type="Proteomes" id="UP000502498">
    <property type="component" value="Chromosome"/>
</dbReference>
<feature type="region of interest" description="Disordered" evidence="1">
    <location>
        <begin position="90"/>
        <end position="128"/>
    </location>
</feature>
<accession>A0A7D4PVA1</accession>
<evidence type="ECO:0000256" key="1">
    <source>
        <dbReference type="SAM" id="MobiDB-lite"/>
    </source>
</evidence>
<dbReference type="EMBL" id="CP054038">
    <property type="protein sequence ID" value="QKJ19614.1"/>
    <property type="molecule type" value="Genomic_DNA"/>
</dbReference>
<reference evidence="2 3" key="1">
    <citation type="submission" date="2020-05" db="EMBL/GenBank/DDBJ databases">
        <title>Strain PA2F3 complete genome.</title>
        <authorList>
            <person name="Kim Y.-S."/>
            <person name="Kim S.-J."/>
            <person name="Jung H.-k."/>
            <person name="Kim S.-E."/>
            <person name="Kim K.-H."/>
        </authorList>
    </citation>
    <scope>NUCLEOTIDE SEQUENCE [LARGE SCALE GENOMIC DNA]</scope>
    <source>
        <strain evidence="2 3">PA2F3</strain>
    </source>
</reference>
<dbReference type="AlphaFoldDB" id="A0A7D4PVA1"/>
<evidence type="ECO:0000313" key="2">
    <source>
        <dbReference type="EMBL" id="QKJ19614.1"/>
    </source>
</evidence>
<organism evidence="2 3">
    <name type="scientific">Microbacterium hominis</name>
    <dbReference type="NCBI Taxonomy" id="162426"/>
    <lineage>
        <taxon>Bacteria</taxon>
        <taxon>Bacillati</taxon>
        <taxon>Actinomycetota</taxon>
        <taxon>Actinomycetes</taxon>
        <taxon>Micrococcales</taxon>
        <taxon>Microbacteriaceae</taxon>
        <taxon>Microbacterium</taxon>
    </lineage>
</organism>
<dbReference type="RefSeq" id="WP_172990051.1">
    <property type="nucleotide sequence ID" value="NZ_CP054038.1"/>
</dbReference>
<protein>
    <submittedName>
        <fullName evidence="2">Uncharacterized protein</fullName>
    </submittedName>
</protein>
<proteinExistence type="predicted"/>
<gene>
    <name evidence="2" type="ORF">HQM25_09735</name>
</gene>